<organism evidence="1 2">
    <name type="scientific">Dyella kyungheensis</name>
    <dbReference type="NCBI Taxonomy" id="1242174"/>
    <lineage>
        <taxon>Bacteria</taxon>
        <taxon>Pseudomonadati</taxon>
        <taxon>Pseudomonadota</taxon>
        <taxon>Gammaproteobacteria</taxon>
        <taxon>Lysobacterales</taxon>
        <taxon>Rhodanobacteraceae</taxon>
        <taxon>Dyella</taxon>
    </lineage>
</organism>
<dbReference type="EMBL" id="JADIKC010000003">
    <property type="protein sequence ID" value="MBM7121161.1"/>
    <property type="molecule type" value="Genomic_DNA"/>
</dbReference>
<gene>
    <name evidence="1" type="ORF">ISP20_08295</name>
</gene>
<accession>A0ABS2JQ59</accession>
<name>A0ABS2JQ59_9GAMM</name>
<keyword evidence="2" id="KW-1185">Reference proteome</keyword>
<sequence>MKRWVLAAGLVTAAVVLGVCIIESNVRKVASTSSLPEVPAAASLGRSAVPVVTTGAEAARVGARMQENESIANDVIFLIMATLRGRCQPSRAHDLPRMAVIAHLPVLSAGGGADPYPESLRRDIGHIVNAIVERANCTQPLALRIGAYSSVLDPEAYVRAFPESYFTPALVGGPEERGPDLEQRVADSCITVVYAKLPLDDVRAWQCTGLRRNARAAILHVCHSEDAMPEQAATDIQHVVDGLPLTCQ</sequence>
<dbReference type="RefSeq" id="WP_204635572.1">
    <property type="nucleotide sequence ID" value="NZ_JADIKC010000003.1"/>
</dbReference>
<evidence type="ECO:0000313" key="1">
    <source>
        <dbReference type="EMBL" id="MBM7121161.1"/>
    </source>
</evidence>
<protein>
    <recommendedName>
        <fullName evidence="3">Secreted protein</fullName>
    </recommendedName>
</protein>
<proteinExistence type="predicted"/>
<evidence type="ECO:0008006" key="3">
    <source>
        <dbReference type="Google" id="ProtNLM"/>
    </source>
</evidence>
<dbReference type="Proteomes" id="UP001430065">
    <property type="component" value="Unassembled WGS sequence"/>
</dbReference>
<evidence type="ECO:0000313" key="2">
    <source>
        <dbReference type="Proteomes" id="UP001430065"/>
    </source>
</evidence>
<reference evidence="1 2" key="1">
    <citation type="submission" date="2020-10" db="EMBL/GenBank/DDBJ databases">
        <title>Phylogeny of dyella-like bacteria.</title>
        <authorList>
            <person name="Fu J."/>
        </authorList>
    </citation>
    <scope>NUCLEOTIDE SEQUENCE [LARGE SCALE GENOMIC DNA]</scope>
    <source>
        <strain evidence="1 2">THG-B117</strain>
    </source>
</reference>
<comment type="caution">
    <text evidence="1">The sequence shown here is derived from an EMBL/GenBank/DDBJ whole genome shotgun (WGS) entry which is preliminary data.</text>
</comment>